<dbReference type="AlphaFoldDB" id="A0A2S6C462"/>
<reference evidence="3" key="1">
    <citation type="journal article" date="2017" name="bioRxiv">
        <title>Conservation of a gene cluster reveals novel cercosporin biosynthetic mechanisms and extends production to the genus Colletotrichum.</title>
        <authorList>
            <person name="de Jonge R."/>
            <person name="Ebert M.K."/>
            <person name="Huitt-Roehl C.R."/>
            <person name="Pal P."/>
            <person name="Suttle J.C."/>
            <person name="Spanner R.E."/>
            <person name="Neubauer J.D."/>
            <person name="Jurick W.M.II."/>
            <person name="Stott K.A."/>
            <person name="Secor G.A."/>
            <person name="Thomma B.P.H.J."/>
            <person name="Van de Peer Y."/>
            <person name="Townsend C.A."/>
            <person name="Bolton M.D."/>
        </authorList>
    </citation>
    <scope>NUCLEOTIDE SEQUENCE [LARGE SCALE GENOMIC DNA]</scope>
    <source>
        <strain evidence="3">CBS538.71</strain>
    </source>
</reference>
<name>A0A2S6C462_9PEZI</name>
<dbReference type="OrthoDB" id="10523557at2759"/>
<evidence type="ECO:0000313" key="2">
    <source>
        <dbReference type="EMBL" id="PPJ54515.1"/>
    </source>
</evidence>
<sequence>MASTEPVDHGEPPTEAETHQQEEQESERRIQAIIEDLNGFDREFAALSDFDRAIQGMQVSLSEAIKDMICRLYIVHLYIAARDGLGNSRSIVSSVLARLAHRPFGKDREEYEASLSAFRRDAAKCTADTFKSIRRRVAFLRGWLDQIRDLAKERCDGSRLQSACEGLNRDQQRALILGAARQFCEPPSCNEPVAEPVLDSCGTIKAAMVLLKAEELGECIQKMYESVDVKIRGELQEAFPSEFAKNLID</sequence>
<evidence type="ECO:0000256" key="1">
    <source>
        <dbReference type="SAM" id="MobiDB-lite"/>
    </source>
</evidence>
<keyword evidence="3" id="KW-1185">Reference proteome</keyword>
<evidence type="ECO:0000313" key="3">
    <source>
        <dbReference type="Proteomes" id="UP000237631"/>
    </source>
</evidence>
<dbReference type="EMBL" id="PNEN01000562">
    <property type="protein sequence ID" value="PPJ54515.1"/>
    <property type="molecule type" value="Genomic_DNA"/>
</dbReference>
<gene>
    <name evidence="2" type="ORF">CBER1_02539</name>
</gene>
<comment type="caution">
    <text evidence="2">The sequence shown here is derived from an EMBL/GenBank/DDBJ whole genome shotgun (WGS) entry which is preliminary data.</text>
</comment>
<dbReference type="Proteomes" id="UP000237631">
    <property type="component" value="Unassembled WGS sequence"/>
</dbReference>
<proteinExistence type="predicted"/>
<organism evidence="2 3">
    <name type="scientific">Cercospora berteroae</name>
    <dbReference type="NCBI Taxonomy" id="357750"/>
    <lineage>
        <taxon>Eukaryota</taxon>
        <taxon>Fungi</taxon>
        <taxon>Dikarya</taxon>
        <taxon>Ascomycota</taxon>
        <taxon>Pezizomycotina</taxon>
        <taxon>Dothideomycetes</taxon>
        <taxon>Dothideomycetidae</taxon>
        <taxon>Mycosphaerellales</taxon>
        <taxon>Mycosphaerellaceae</taxon>
        <taxon>Cercospora</taxon>
    </lineage>
</organism>
<protein>
    <submittedName>
        <fullName evidence="2">Uncharacterized protein</fullName>
    </submittedName>
</protein>
<accession>A0A2S6C462</accession>
<feature type="region of interest" description="Disordered" evidence="1">
    <location>
        <begin position="1"/>
        <end position="27"/>
    </location>
</feature>